<proteinExistence type="predicted"/>
<evidence type="ECO:0000313" key="3">
    <source>
        <dbReference type="Proteomes" id="UP001151516"/>
    </source>
</evidence>
<comment type="caution">
    <text evidence="2">The sequence shown here is derived from an EMBL/GenBank/DDBJ whole genome shotgun (WGS) entry which is preliminary data.</text>
</comment>
<gene>
    <name evidence="2" type="ORF">IWW39_002334</name>
</gene>
<name>A0A9W8GJG4_9FUNG</name>
<protein>
    <submittedName>
        <fullName evidence="2">Uncharacterized protein</fullName>
    </submittedName>
</protein>
<accession>A0A9W8GJG4</accession>
<dbReference type="AlphaFoldDB" id="A0A9W8GJG4"/>
<evidence type="ECO:0000256" key="1">
    <source>
        <dbReference type="SAM" id="SignalP"/>
    </source>
</evidence>
<reference evidence="2" key="1">
    <citation type="submission" date="2022-07" db="EMBL/GenBank/DDBJ databases">
        <title>Phylogenomic reconstructions and comparative analyses of Kickxellomycotina fungi.</title>
        <authorList>
            <person name="Reynolds N.K."/>
            <person name="Stajich J.E."/>
            <person name="Barry K."/>
            <person name="Grigoriev I.V."/>
            <person name="Crous P."/>
            <person name="Smith M.E."/>
        </authorList>
    </citation>
    <scope>NUCLEOTIDE SEQUENCE</scope>
    <source>
        <strain evidence="2">CBS 109367</strain>
    </source>
</reference>
<dbReference type="OrthoDB" id="5561496at2759"/>
<dbReference type="Proteomes" id="UP001151516">
    <property type="component" value="Unassembled WGS sequence"/>
</dbReference>
<feature type="chain" id="PRO_5040934428" evidence="1">
    <location>
        <begin position="20"/>
        <end position="245"/>
    </location>
</feature>
<evidence type="ECO:0000313" key="2">
    <source>
        <dbReference type="EMBL" id="KAJ2688290.1"/>
    </source>
</evidence>
<organism evidence="2 3">
    <name type="scientific">Coemansia spiralis</name>
    <dbReference type="NCBI Taxonomy" id="417178"/>
    <lineage>
        <taxon>Eukaryota</taxon>
        <taxon>Fungi</taxon>
        <taxon>Fungi incertae sedis</taxon>
        <taxon>Zoopagomycota</taxon>
        <taxon>Kickxellomycotina</taxon>
        <taxon>Kickxellomycetes</taxon>
        <taxon>Kickxellales</taxon>
        <taxon>Kickxellaceae</taxon>
        <taxon>Coemansia</taxon>
    </lineage>
</organism>
<sequence>MLCSLTWLVALATLVLVSSGRMTGQQSITPHDYQSLGSYLALSAPSCGFPYVTLDISRITAVQLMNVASECGTCLRVEAPLSSYIEFGETAGLPHIAMATYFEYATKEFPQLPITSLAKRSDREKVRYTYVLAVDTGGRGLDMAQVAFTALFGQSMSPMPAAWFPVEPKYCRDIWRNSTTEQLQSPTSMRSVPIHTGYSLAPIGLSAAGPIAGEESSGSTPTRSSSFLGQVLLGIAGIATLSLWR</sequence>
<keyword evidence="3" id="KW-1185">Reference proteome</keyword>
<feature type="signal peptide" evidence="1">
    <location>
        <begin position="1"/>
        <end position="19"/>
    </location>
</feature>
<keyword evidence="1" id="KW-0732">Signal</keyword>
<dbReference type="EMBL" id="JANBTX010000050">
    <property type="protein sequence ID" value="KAJ2688290.1"/>
    <property type="molecule type" value="Genomic_DNA"/>
</dbReference>